<evidence type="ECO:0000313" key="4">
    <source>
        <dbReference type="Proteomes" id="UP000660745"/>
    </source>
</evidence>
<keyword evidence="4" id="KW-1185">Reference proteome</keyword>
<protein>
    <recommendedName>
        <fullName evidence="2">Condensation domain-containing protein</fullName>
    </recommendedName>
</protein>
<organism evidence="3 4">
    <name type="scientific">Nonomuraea glycinis</name>
    <dbReference type="NCBI Taxonomy" id="2047744"/>
    <lineage>
        <taxon>Bacteria</taxon>
        <taxon>Bacillati</taxon>
        <taxon>Actinomycetota</taxon>
        <taxon>Actinomycetes</taxon>
        <taxon>Streptosporangiales</taxon>
        <taxon>Streptosporangiaceae</taxon>
        <taxon>Nonomuraea</taxon>
    </lineage>
</organism>
<dbReference type="GO" id="GO:0044550">
    <property type="term" value="P:secondary metabolite biosynthetic process"/>
    <property type="evidence" value="ECO:0007669"/>
    <property type="project" value="TreeGrafter"/>
</dbReference>
<dbReference type="AlphaFoldDB" id="A0A918AID8"/>
<dbReference type="PANTHER" id="PTHR45527:SF1">
    <property type="entry name" value="FATTY ACID SYNTHASE"/>
    <property type="match status" value="1"/>
</dbReference>
<dbReference type="GO" id="GO:0003824">
    <property type="term" value="F:catalytic activity"/>
    <property type="evidence" value="ECO:0007669"/>
    <property type="project" value="InterPro"/>
</dbReference>
<dbReference type="Proteomes" id="UP000660745">
    <property type="component" value="Unassembled WGS sequence"/>
</dbReference>
<feature type="domain" description="Condensation" evidence="2">
    <location>
        <begin position="21"/>
        <end position="352"/>
    </location>
</feature>
<dbReference type="InterPro" id="IPR001242">
    <property type="entry name" value="Condensation_dom"/>
</dbReference>
<evidence type="ECO:0000256" key="1">
    <source>
        <dbReference type="SAM" id="MobiDB-lite"/>
    </source>
</evidence>
<reference evidence="3" key="2">
    <citation type="submission" date="2020-09" db="EMBL/GenBank/DDBJ databases">
        <authorList>
            <person name="Sun Q."/>
            <person name="Zhou Y."/>
        </authorList>
    </citation>
    <scope>NUCLEOTIDE SEQUENCE</scope>
    <source>
        <strain evidence="3">CGMCC 4.7430</strain>
    </source>
</reference>
<dbReference type="GO" id="GO:0005737">
    <property type="term" value="C:cytoplasm"/>
    <property type="evidence" value="ECO:0007669"/>
    <property type="project" value="TreeGrafter"/>
</dbReference>
<dbReference type="GO" id="GO:0008610">
    <property type="term" value="P:lipid biosynthetic process"/>
    <property type="evidence" value="ECO:0007669"/>
    <property type="project" value="UniProtKB-ARBA"/>
</dbReference>
<comment type="caution">
    <text evidence="3">The sequence shown here is derived from an EMBL/GenBank/DDBJ whole genome shotgun (WGS) entry which is preliminary data.</text>
</comment>
<dbReference type="InterPro" id="IPR023213">
    <property type="entry name" value="CAT-like_dom_sf"/>
</dbReference>
<evidence type="ECO:0000259" key="2">
    <source>
        <dbReference type="Pfam" id="PF00668"/>
    </source>
</evidence>
<dbReference type="EMBL" id="BMNK01000026">
    <property type="protein sequence ID" value="GGP17896.1"/>
    <property type="molecule type" value="Genomic_DNA"/>
</dbReference>
<dbReference type="Gene3D" id="3.30.559.10">
    <property type="entry name" value="Chloramphenicol acetyltransferase-like domain"/>
    <property type="match status" value="1"/>
</dbReference>
<dbReference type="GO" id="GO:0043041">
    <property type="term" value="P:amino acid activation for nonribosomal peptide biosynthetic process"/>
    <property type="evidence" value="ECO:0007669"/>
    <property type="project" value="TreeGrafter"/>
</dbReference>
<evidence type="ECO:0000313" key="3">
    <source>
        <dbReference type="EMBL" id="GGP17896.1"/>
    </source>
</evidence>
<dbReference type="Gene3D" id="3.30.559.30">
    <property type="entry name" value="Nonribosomal peptide synthetase, condensation domain"/>
    <property type="match status" value="1"/>
</dbReference>
<gene>
    <name evidence="3" type="ORF">GCM10012278_88100</name>
</gene>
<dbReference type="SUPFAM" id="SSF52777">
    <property type="entry name" value="CoA-dependent acyltransferases"/>
    <property type="match status" value="2"/>
</dbReference>
<dbReference type="PANTHER" id="PTHR45527">
    <property type="entry name" value="NONRIBOSOMAL PEPTIDE SYNTHETASE"/>
    <property type="match status" value="1"/>
</dbReference>
<sequence>MSAVKSANLCWGHRYMWLRMHQLPPEHQHESHILLRFQIPPSLTLANIRAMLLSLTRRHEALRTTFDVDGGPRQRVHAPGPWPIVQASVERDGTPRPADVIEELTSRPFDLAAEWPIRACVITRDGAPQQVVIVFNHLAVDMWTLEKVEQELWAQAQGLISRRPASLPPVRQQPTDLARWESSADAAVPASRAMAYWEEQISRLPADPFAARRRAAPPEEARHATLTSPGLLEAGRRIATRHKVWPSAVHVAAHTALMAAYTGQAALGQLAFSGNRAAHPYPDVLTCMFSPMLVGIDCSDDPPFSELLRRVTSGSEQAARHAYVPYDEVVELVSREGSRRGEPVRLGLEVNFLNQRTLSYRGRRTTFTWNRPPTAWTHHGGDTYLRIDEWRDAVVLALQASSSVMDAGAVEAFLRGHEALVLAHDDPATDLRISQVATLAGFDPAAGSTTAPAAVPTAGSTTAPVATPTTMPAVTPEAAEDAVRALARAVCRVHGLARLDPSDSYVLAGGRVLRAPEVLADLSDRGWQGLTPRLLAAPTPLKVLAGLLAPARPVTGTAEPDRTTNQKLGV</sequence>
<feature type="region of interest" description="Disordered" evidence="1">
    <location>
        <begin position="448"/>
        <end position="467"/>
    </location>
</feature>
<reference evidence="3" key="1">
    <citation type="journal article" date="2014" name="Int. J. Syst. Evol. Microbiol.">
        <title>Complete genome sequence of Corynebacterium casei LMG S-19264T (=DSM 44701T), isolated from a smear-ripened cheese.</title>
        <authorList>
            <consortium name="US DOE Joint Genome Institute (JGI-PGF)"/>
            <person name="Walter F."/>
            <person name="Albersmeier A."/>
            <person name="Kalinowski J."/>
            <person name="Ruckert C."/>
        </authorList>
    </citation>
    <scope>NUCLEOTIDE SEQUENCE</scope>
    <source>
        <strain evidence="3">CGMCC 4.7430</strain>
    </source>
</reference>
<dbReference type="GO" id="GO:0031177">
    <property type="term" value="F:phosphopantetheine binding"/>
    <property type="evidence" value="ECO:0007669"/>
    <property type="project" value="TreeGrafter"/>
</dbReference>
<name>A0A918AID8_9ACTN</name>
<dbReference type="Pfam" id="PF00668">
    <property type="entry name" value="Condensation"/>
    <property type="match status" value="1"/>
</dbReference>
<accession>A0A918AID8</accession>
<proteinExistence type="predicted"/>